<evidence type="ECO:0000256" key="6">
    <source>
        <dbReference type="ARBA" id="ARBA00023054"/>
    </source>
</evidence>
<dbReference type="PANTHER" id="PTHR23155">
    <property type="entry name" value="DISEASE RESISTANCE PROTEIN RP"/>
    <property type="match status" value="1"/>
</dbReference>
<reference evidence="13" key="6">
    <citation type="journal article" date="2008" name="Nucleic Acids Res.">
        <title>The rice annotation project database (RAP-DB): 2008 update.</title>
        <authorList>
            <consortium name="The rice annotation project (RAP)"/>
        </authorList>
    </citation>
    <scope>GENOME REANNOTATION</scope>
    <source>
        <strain evidence="13">cv. Nipponbare</strain>
    </source>
</reference>
<feature type="domain" description="Disease resistance R13L4/SHOC-2-like LRR" evidence="10">
    <location>
        <begin position="619"/>
        <end position="715"/>
    </location>
</feature>
<feature type="domain" description="Disease resistance protein winged helix" evidence="9">
    <location>
        <begin position="498"/>
        <end position="568"/>
    </location>
</feature>
<evidence type="ECO:0000259" key="8">
    <source>
        <dbReference type="Pfam" id="PF18052"/>
    </source>
</evidence>
<dbReference type="PANTHER" id="PTHR23155:SF983">
    <property type="entry name" value="NB-ARC DOMAIN CONTAINING PROTEIN, EXPRESSED"/>
    <property type="match status" value="1"/>
</dbReference>
<dbReference type="OrthoDB" id="6161812at2759"/>
<evidence type="ECO:0000256" key="5">
    <source>
        <dbReference type="ARBA" id="ARBA00022821"/>
    </source>
</evidence>
<dbReference type="EMBL" id="CM000148">
    <property type="protein sequence ID" value="EEE52546.1"/>
    <property type="molecule type" value="Genomic_DNA"/>
</dbReference>
<dbReference type="SUPFAM" id="SSF52540">
    <property type="entry name" value="P-loop containing nucleoside triphosphate hydrolases"/>
    <property type="match status" value="1"/>
</dbReference>
<keyword evidence="3" id="KW-0677">Repeat</keyword>
<dbReference type="KEGG" id="dosa:Os11g0686500"/>
<dbReference type="Pfam" id="PF00931">
    <property type="entry name" value="NB-ARC"/>
    <property type="match status" value="1"/>
</dbReference>
<dbReference type="GO" id="GO:0042742">
    <property type="term" value="P:defense response to bacterium"/>
    <property type="evidence" value="ECO:0007669"/>
    <property type="project" value="UniProtKB-ARBA"/>
</dbReference>
<keyword evidence="6" id="KW-0175">Coiled coil</keyword>
<feature type="domain" description="Disease resistance N-terminal" evidence="8">
    <location>
        <begin position="11"/>
        <end position="101"/>
    </location>
</feature>
<dbReference type="Gene3D" id="3.80.10.10">
    <property type="entry name" value="Ribonuclease Inhibitor"/>
    <property type="match status" value="2"/>
</dbReference>
<sequence>MSMESAAATAFLKTVMGRLFMALEKEYNKHRGLAQESHSLQQDLRMIAAAMDDQQLSMGRSDAAARTAVARLYTEEMLDLAHDIEDCVDRFLHRLTCNHHKRGGAGAGASLLRRVTHELSKVKSRSSFGDEIQKLKKRLREAHQRVLTINPPPILIAGGSSSSAAVAPPCRAARSPVGIGEDVEELLSMLDEVEGEPVQMRVISVVGFGGLGKTTLAKAVYDEPRAKDKFRHRAWVAAGGSPEIRGILRDVLQQVRPDDAMDVDGQRLEASFKDYLKDKRYLIVIDDIGMDQWSIIRSAFEDNGTSSRIILTTTIQSVANMWADPEMGQGPGRSMEISAQRKVYMVKGGPIDFFLVKKHTSLMGLPSQAPGRGPACPGSGSAPCSHGSGYVYQMNTLGEDDSKKLAFPGFRSPELEQGSASLLGKCDGLPLALVSVSDYLKSSSEPTGELCAKLCRTLGSHLKEKHGHDNFSELRKVLLDNYDSLSGYALSCLLYLGIFPSNRPLKKKVVIRRWLAEGYARSDSLRSEEDIADENFSKLIDRHIIQPIDTRNNSEVKTCKTHGIMHEFLLNKSLTQRFIATSSHDHPRLGINTTNARHLSVHAGELRECVTSDEELSRVRSLTIFGDASDAISYFRKCKLIRILDLQEWNNLDDDHLKHICKLWHLKYLSFGGNISELPRSIEGLHCLETLDLRRTEIKFLPIEAIMLPHLAHLFGKFMLQCLETLDLRRTEIKFLPIEAIMLPHLAHLFGKFMLHKDDLKNVNKSKLQKFFSSNKSNLRTLAGFITDEGKGFLQLVGHMKKLRKVKVWCKHVAGSSNYIADLSRAIQEFTRTPIDRDSDRSLSLDCEECSENFLSSIDLEPCSEDSKYHLRSLKLHGKLLRLPPFVTSLSGLTELCISSAILTQDHLSALIKLNRLLYLKLIADKLENIEIKIGAFPSLRRLCFVMKIMTSALTTIEQGALSNLVSLQLLCQGLVGLSGIEIRHLKHLKEITIDSAVTVQTRQDWEQAAKNHPNRPRVLLFRKVDPMESEEPEKPCAIGEKRKLSVAQPTGSDGGLDSSLKKMRLSEPSSSRLQVIVHPVVVTATEAAPQHSFANL</sequence>
<dbReference type="SUPFAM" id="SSF52058">
    <property type="entry name" value="L domain-like"/>
    <property type="match status" value="1"/>
</dbReference>
<keyword evidence="2" id="KW-0433">Leucine-rich repeat</keyword>
<dbReference type="EMBL" id="AP008217">
    <property type="protein sequence ID" value="BAF28841.1"/>
    <property type="molecule type" value="Genomic_DNA"/>
</dbReference>
<dbReference type="OMA" id="CAIGEKR"/>
<dbReference type="Pfam" id="PF23559">
    <property type="entry name" value="WHD_DRP"/>
    <property type="match status" value="1"/>
</dbReference>
<evidence type="ECO:0000313" key="12">
    <source>
        <dbReference type="EMBL" id="EEE52546.1"/>
    </source>
</evidence>
<proteinExistence type="inferred from homology"/>
<dbReference type="GO" id="GO:0009626">
    <property type="term" value="P:plant-type hypersensitive response"/>
    <property type="evidence" value="ECO:0007669"/>
    <property type="project" value="UniProtKB-ARBA"/>
</dbReference>
<dbReference type="InterPro" id="IPR036388">
    <property type="entry name" value="WH-like_DNA-bd_sf"/>
</dbReference>
<dbReference type="HOGENOM" id="CLU_000837_25_2_1"/>
<dbReference type="AlphaFoldDB" id="A0A8J8XMP0"/>
<evidence type="ECO:0000313" key="11">
    <source>
        <dbReference type="EMBL" id="BAF28841.1"/>
    </source>
</evidence>
<reference evidence="11" key="8">
    <citation type="submission" date="2009-08" db="EMBL/GenBank/DDBJ databases">
        <title>Oryza sativa nipponbare(GA3) genomic DNA, chromosome 11.</title>
        <authorList>
            <consortium name="IRGSP(International Rice Genome Sequencing Project)"/>
        </authorList>
    </citation>
    <scope>NUCLEOTIDE SEQUENCE</scope>
</reference>
<evidence type="ECO:0000256" key="3">
    <source>
        <dbReference type="ARBA" id="ARBA00022737"/>
    </source>
</evidence>
<dbReference type="GO" id="GO:0043531">
    <property type="term" value="F:ADP binding"/>
    <property type="evidence" value="ECO:0007669"/>
    <property type="project" value="InterPro"/>
</dbReference>
<dbReference type="KEGG" id="osa:4351143"/>
<dbReference type="FunFam" id="1.10.10.10:FF:000322">
    <property type="entry name" value="Probable disease resistance protein At1g63360"/>
    <property type="match status" value="1"/>
</dbReference>
<dbReference type="Gene3D" id="3.40.50.300">
    <property type="entry name" value="P-loop containing nucleotide triphosphate hydrolases"/>
    <property type="match status" value="1"/>
</dbReference>
<accession>B9G8T1</accession>
<reference evidence="12" key="2">
    <citation type="journal article" date="2005" name="PLoS Biol.">
        <title>The genomes of Oryza sativa: a history of duplications.</title>
        <authorList>
            <person name="Yu J."/>
            <person name="Wang J."/>
            <person name="Lin W."/>
            <person name="Li S."/>
            <person name="Li H."/>
            <person name="Zhou J."/>
            <person name="Ni P."/>
            <person name="Dong W."/>
            <person name="Hu S."/>
            <person name="Zeng C."/>
            <person name="Zhang J."/>
            <person name="Zhang Y."/>
            <person name="Li R."/>
            <person name="Xu Z."/>
            <person name="Li S."/>
            <person name="Li X."/>
            <person name="Zheng H."/>
            <person name="Cong L."/>
            <person name="Lin L."/>
            <person name="Yin J."/>
            <person name="Geng J."/>
            <person name="Li G."/>
            <person name="Shi J."/>
            <person name="Liu J."/>
            <person name="Lv H."/>
            <person name="Li J."/>
            <person name="Wang J."/>
            <person name="Deng Y."/>
            <person name="Ran L."/>
            <person name="Shi X."/>
            <person name="Wang X."/>
            <person name="Wu Q."/>
            <person name="Li C."/>
            <person name="Ren X."/>
            <person name="Wang J."/>
            <person name="Wang X."/>
            <person name="Li D."/>
            <person name="Liu D."/>
            <person name="Zhang X."/>
            <person name="Ji Z."/>
            <person name="Zhao W."/>
            <person name="Sun Y."/>
            <person name="Zhang Z."/>
            <person name="Bao J."/>
            <person name="Han Y."/>
            <person name="Dong L."/>
            <person name="Ji J."/>
            <person name="Chen P."/>
            <person name="Wu S."/>
            <person name="Liu J."/>
            <person name="Xiao Y."/>
            <person name="Bu D."/>
            <person name="Tan J."/>
            <person name="Yang L."/>
            <person name="Ye C."/>
            <person name="Zhang J."/>
            <person name="Xu J."/>
            <person name="Zhou Y."/>
            <person name="Yu Y."/>
            <person name="Zhang B."/>
            <person name="Zhuang S."/>
            <person name="Wei H."/>
            <person name="Liu B."/>
            <person name="Lei M."/>
            <person name="Yu H."/>
            <person name="Li Y."/>
            <person name="Xu H."/>
            <person name="Wei S."/>
            <person name="He X."/>
            <person name="Fang L."/>
            <person name="Zhang Z."/>
            <person name="Zhang Y."/>
            <person name="Huang X."/>
            <person name="Su Z."/>
            <person name="Tong W."/>
            <person name="Li J."/>
            <person name="Tong Z."/>
            <person name="Li S."/>
            <person name="Ye J."/>
            <person name="Wang L."/>
            <person name="Fang L."/>
            <person name="Lei T."/>
            <person name="Chen C."/>
            <person name="Chen H."/>
            <person name="Xu Z."/>
            <person name="Li H."/>
            <person name="Huang H."/>
            <person name="Zhang F."/>
            <person name="Xu H."/>
            <person name="Li N."/>
            <person name="Zhao C."/>
            <person name="Li S."/>
            <person name="Dong L."/>
            <person name="Huang Y."/>
            <person name="Li L."/>
            <person name="Xi Y."/>
            <person name="Qi Q."/>
            <person name="Li W."/>
            <person name="Zhang B."/>
            <person name="Hu W."/>
            <person name="Zhang Y."/>
            <person name="Tian X."/>
            <person name="Jiao Y."/>
            <person name="Liang X."/>
            <person name="Jin J."/>
            <person name="Gao L."/>
            <person name="Zheng W."/>
            <person name="Hao B."/>
            <person name="Liu S."/>
            <person name="Wang W."/>
            <person name="Yuan L."/>
            <person name="Cao M."/>
            <person name="McDermott J."/>
            <person name="Samudrala R."/>
            <person name="Wang J."/>
            <person name="Wong G.K."/>
            <person name="Yang H."/>
        </authorList>
    </citation>
    <scope>NUCLEOTIDE SEQUENCE [LARGE SCALE GENOMIC DNA]</scope>
</reference>
<reference evidence="11" key="9">
    <citation type="submission" date="2009-08" db="EMBL/GenBank/DDBJ databases">
        <title>The Second Rice Annotation Project Meeting (RAP2).</title>
        <authorList>
            <consortium name="The Rice Annotation Project (RAP)"/>
        </authorList>
    </citation>
    <scope>NUCLEOTIDE SEQUENCE</scope>
</reference>
<dbReference type="InterPro" id="IPR044974">
    <property type="entry name" value="Disease_R_plants"/>
</dbReference>
<evidence type="ECO:0000259" key="10">
    <source>
        <dbReference type="Pfam" id="PF23598"/>
    </source>
</evidence>
<dbReference type="Gene3D" id="1.20.5.4130">
    <property type="match status" value="1"/>
</dbReference>
<organism evidence="12">
    <name type="scientific">Oryza sativa subsp. japonica</name>
    <name type="common">Rice</name>
    <dbReference type="NCBI Taxonomy" id="39947"/>
    <lineage>
        <taxon>Eukaryota</taxon>
        <taxon>Viridiplantae</taxon>
        <taxon>Streptophyta</taxon>
        <taxon>Embryophyta</taxon>
        <taxon>Tracheophyta</taxon>
        <taxon>Spermatophyta</taxon>
        <taxon>Magnoliopsida</taxon>
        <taxon>Liliopsida</taxon>
        <taxon>Poales</taxon>
        <taxon>Poaceae</taxon>
        <taxon>BOP clade</taxon>
        <taxon>Oryzoideae</taxon>
        <taxon>Oryzeae</taxon>
        <taxon>Oryzinae</taxon>
        <taxon>Oryza</taxon>
        <taxon>Oryza sativa</taxon>
    </lineage>
</organism>
<reference evidence="11" key="5">
    <citation type="journal article" date="2008" name="Nucleic Acids Res.">
        <title>The Rice Annotation Project Database (RAP-DB): 2008 update.</title>
        <authorList>
            <consortium name="The Rice Annotation Project (RAP)"/>
            <person name="Tanaka T."/>
            <person name="Antonio B.A."/>
            <person name="Kikuchi S."/>
            <person name="Matsumoto T."/>
            <person name="Nagamura Y."/>
            <person name="Numa H."/>
            <person name="Sakai H."/>
            <person name="Wu J."/>
            <person name="Itoh T."/>
            <person name="Sasaki T."/>
            <person name="Aono R."/>
            <person name="Fujii Y."/>
            <person name="Habara T."/>
            <person name="Harada E."/>
            <person name="Kanno M."/>
            <person name="Kawahara Y."/>
            <person name="Kawashima H."/>
            <person name="Kubooka H."/>
            <person name="Matsuya A."/>
            <person name="Nakaoka H."/>
            <person name="Saichi N."/>
            <person name="Sanbonmatsu R."/>
            <person name="Sato Y."/>
            <person name="Shinso Y."/>
            <person name="Suzuki M."/>
            <person name="Takeda J."/>
            <person name="Tanino M."/>
            <person name="Todokoro F."/>
            <person name="Yamaguchi K."/>
            <person name="Yamamoto N."/>
            <person name="Yamasaki C."/>
            <person name="Imanishi T."/>
            <person name="Okido T."/>
            <person name="Tada M."/>
            <person name="Ikeo K."/>
            <person name="Tateno Y."/>
            <person name="Gojobori T."/>
            <person name="Lin Y.C."/>
            <person name="Wei F.J."/>
            <person name="Hsing Y.I."/>
            <person name="Zhao Q."/>
            <person name="Han B."/>
            <person name="Kramer M.R."/>
            <person name="McCombie R.W."/>
            <person name="Lonsdale D."/>
            <person name="O'Donovan C.C."/>
            <person name="Whitfield E.J."/>
            <person name="Apweiler R."/>
            <person name="Koyanagi K.O."/>
            <person name="Khurana J.P."/>
            <person name="Raghuvanshi S."/>
            <person name="Singh N.K."/>
            <person name="Tyagi A.K."/>
            <person name="Haberer G."/>
            <person name="Fujisawa M."/>
            <person name="Hosokawa S."/>
            <person name="Ito Y."/>
            <person name="Ikawa H."/>
            <person name="Shibata M."/>
            <person name="Yamamoto M."/>
            <person name="Bruskiewich R.M."/>
            <person name="Hoen D.R."/>
            <person name="Bureau TE."/>
            <person name="Namiki N."/>
            <person name="Ohyanagi H."/>
            <person name="Sakai Y."/>
            <person name="Nobushima S."/>
            <person name="Sakata K."/>
            <person name="Barrero R.A."/>
            <person name="Sato Y."/>
            <person name="Souvorov A."/>
            <person name="Smith-White B."/>
            <person name="Tatusova T."/>
            <person name="An S."/>
            <person name="An G."/>
            <person name="OOta S."/>
            <person name="Fuks G."/>
            <person name="Messing J."/>
            <person name="Christie K.R."/>
            <person name="Lieberherr D."/>
            <person name="Kim H."/>
            <person name="Zuccolo A."/>
            <person name="Wing R.A."/>
            <person name="Nobuta K."/>
            <person name="Green P.J."/>
            <person name="Lu C."/>
            <person name="Meyers BC."/>
            <person name="Chaparro C."/>
            <person name="Piegu B."/>
            <person name="Panaud O."/>
            <person name="Echeverria M."/>
        </authorList>
    </citation>
    <scope>NUCLEOTIDE SEQUENCE</scope>
</reference>
<reference evidence="12" key="7">
    <citation type="submission" date="2008-12" db="EMBL/GenBank/DDBJ databases">
        <title>Improved gene annotation of the rice (Oryza sativa) genomes.</title>
        <authorList>
            <person name="Wang J."/>
            <person name="Li R."/>
            <person name="Fan W."/>
            <person name="Huang Q."/>
            <person name="Zhang J."/>
            <person name="Zhou Y."/>
            <person name="Hu Y."/>
            <person name="Zi S."/>
            <person name="Li J."/>
            <person name="Ni P."/>
            <person name="Zheng H."/>
            <person name="Zhang Y."/>
            <person name="Zhao M."/>
            <person name="Hao Q."/>
            <person name="McDermott J."/>
            <person name="Samudrala R."/>
            <person name="Kristiansen K."/>
            <person name="Wong G.K.-S."/>
        </authorList>
    </citation>
    <scope>NUCLEOTIDE SEQUENCE</scope>
</reference>
<evidence type="ECO:0000313" key="13">
    <source>
        <dbReference type="Proteomes" id="UP000000763"/>
    </source>
</evidence>
<evidence type="ECO:0000256" key="1">
    <source>
        <dbReference type="ARBA" id="ARBA00008894"/>
    </source>
</evidence>
<dbReference type="InterPro" id="IPR055414">
    <property type="entry name" value="LRR_R13L4/SHOC2-like"/>
</dbReference>
<dbReference type="Gene3D" id="1.10.10.10">
    <property type="entry name" value="Winged helix-like DNA-binding domain superfamily/Winged helix DNA-binding domain"/>
    <property type="match status" value="1"/>
</dbReference>
<reference evidence="11 13" key="1">
    <citation type="journal article" date="2005" name="Nature">
        <title>The map-based sequence of the rice genome.</title>
        <authorList>
            <consortium name="International rice genome sequencing project (IRGSP)"/>
            <person name="Matsumoto T."/>
            <person name="Wu J."/>
            <person name="Kanamori H."/>
            <person name="Katayose Y."/>
            <person name="Fujisawa M."/>
            <person name="Namiki N."/>
            <person name="Mizuno H."/>
            <person name="Yamamoto K."/>
            <person name="Antonio B.A."/>
            <person name="Baba T."/>
            <person name="Sakata K."/>
            <person name="Nagamura Y."/>
            <person name="Aoki H."/>
            <person name="Arikawa K."/>
            <person name="Arita K."/>
            <person name="Bito T."/>
            <person name="Chiden Y."/>
            <person name="Fujitsuka N."/>
            <person name="Fukunaka R."/>
            <person name="Hamada M."/>
            <person name="Harada C."/>
            <person name="Hayashi A."/>
            <person name="Hijishita S."/>
            <person name="Honda M."/>
            <person name="Hosokawa S."/>
            <person name="Ichikawa Y."/>
            <person name="Idonuma A."/>
            <person name="Iijima M."/>
            <person name="Ikeda M."/>
            <person name="Ikeno M."/>
            <person name="Ito K."/>
            <person name="Ito S."/>
            <person name="Ito T."/>
            <person name="Ito Y."/>
            <person name="Ito Y."/>
            <person name="Iwabuchi A."/>
            <person name="Kamiya K."/>
            <person name="Karasawa W."/>
            <person name="Kurita K."/>
            <person name="Katagiri S."/>
            <person name="Kikuta A."/>
            <person name="Kobayashi H."/>
            <person name="Kobayashi N."/>
            <person name="Machita K."/>
            <person name="Maehara T."/>
            <person name="Masukawa M."/>
            <person name="Mizubayashi T."/>
            <person name="Mukai Y."/>
            <person name="Nagasaki H."/>
            <person name="Nagata Y."/>
            <person name="Naito S."/>
            <person name="Nakashima M."/>
            <person name="Nakama Y."/>
            <person name="Nakamichi Y."/>
            <person name="Nakamura M."/>
            <person name="Meguro A."/>
            <person name="Negishi M."/>
            <person name="Ohta I."/>
            <person name="Ohta T."/>
            <person name="Okamoto M."/>
            <person name="Ono N."/>
            <person name="Saji S."/>
            <person name="Sakaguchi M."/>
            <person name="Sakai K."/>
            <person name="Shibata M."/>
            <person name="Shimokawa T."/>
            <person name="Song J."/>
            <person name="Takazaki Y."/>
            <person name="Terasawa K."/>
            <person name="Tsugane M."/>
            <person name="Tsuji K."/>
            <person name="Ueda S."/>
            <person name="Waki K."/>
            <person name="Yamagata H."/>
            <person name="Yamamoto M."/>
            <person name="Yamamoto S."/>
            <person name="Yamane H."/>
            <person name="Yoshiki S."/>
            <person name="Yoshihara R."/>
            <person name="Yukawa K."/>
            <person name="Zhong H."/>
            <person name="Yano M."/>
            <person name="Yuan Q."/>
            <person name="Ouyang S."/>
            <person name="Liu J."/>
            <person name="Jones K.M."/>
            <person name="Gansberger K."/>
            <person name="Moffat K."/>
            <person name="Hill J."/>
            <person name="Bera J."/>
            <person name="Fadrosh D."/>
            <person name="Jin S."/>
            <person name="Johri S."/>
            <person name="Kim M."/>
            <person name="Overton L."/>
            <person name="Reardon M."/>
            <person name="Tsitrin T."/>
            <person name="Vuong H."/>
            <person name="Weaver B."/>
            <person name="Ciecko A."/>
            <person name="Tallon L."/>
            <person name="Jackson J."/>
            <person name="Pai G."/>
            <person name="Aken S.V."/>
            <person name="Utterback T."/>
            <person name="Reidmuller S."/>
            <person name="Feldblyum T."/>
            <person name="Hsiao J."/>
            <person name="Zismann V."/>
            <person name="Iobst S."/>
            <person name="de Vazeille A.R."/>
            <person name="Buell C.R."/>
            <person name="Ying K."/>
            <person name="Li Y."/>
            <person name="Lu T."/>
            <person name="Huang Y."/>
            <person name="Zhao Q."/>
            <person name="Feng Q."/>
            <person name="Zhang L."/>
            <person name="Zhu J."/>
            <person name="Weng Q."/>
            <person name="Mu J."/>
            <person name="Lu Y."/>
            <person name="Fan D."/>
            <person name="Liu Y."/>
            <person name="Guan J."/>
            <person name="Zhang Y."/>
            <person name="Yu S."/>
            <person name="Liu X."/>
            <person name="Zhang Y."/>
            <person name="Hong G."/>
            <person name="Han B."/>
            <person name="Choisne N."/>
            <person name="Demange N."/>
            <person name="Orjeda G."/>
            <person name="Samain S."/>
            <person name="Cattolico L."/>
            <person name="Pelletier E."/>
            <person name="Couloux A."/>
            <person name="Segurens B."/>
            <person name="Wincker P."/>
            <person name="D'Hont A."/>
            <person name="Scarpelli C."/>
            <person name="Weissenbach J."/>
            <person name="Salanoubat M."/>
            <person name="Quetier F."/>
            <person name="Yu Y."/>
            <person name="Kim H.R."/>
            <person name="Rambo T."/>
            <person name="Currie J."/>
            <person name="Collura K."/>
            <person name="Luo M."/>
            <person name="Yang T."/>
            <person name="Ammiraju J.S.S."/>
            <person name="Engler F."/>
            <person name="Soderlund C."/>
            <person name="Wing R.A."/>
            <person name="Palmer L.E."/>
            <person name="de la Bastide M."/>
            <person name="Spiegel L."/>
            <person name="Nascimento L."/>
            <person name="Zutavern T."/>
            <person name="O'Shaughnessy A."/>
            <person name="Dike S."/>
            <person name="Dedhia N."/>
            <person name="Preston R."/>
            <person name="Balija V."/>
            <person name="McCombie W.R."/>
            <person name="Chow T."/>
            <person name="Chen H."/>
            <person name="Chung M."/>
            <person name="Chen C."/>
            <person name="Shaw J."/>
            <person name="Wu H."/>
            <person name="Hsiao K."/>
            <person name="Chao Y."/>
            <person name="Chu M."/>
            <person name="Cheng C."/>
            <person name="Hour A."/>
            <person name="Lee P."/>
            <person name="Lin S."/>
            <person name="Lin Y."/>
            <person name="Liou J."/>
            <person name="Liu S."/>
            <person name="Hsing Y."/>
            <person name="Raghuvanshi S."/>
            <person name="Mohanty A."/>
            <person name="Bharti A.K."/>
            <person name="Gaur A."/>
            <person name="Gupta V."/>
            <person name="Kumar D."/>
            <person name="Ravi V."/>
            <person name="Vij S."/>
            <person name="Kapur A."/>
            <person name="Khurana P."/>
            <person name="Khurana P."/>
            <person name="Khurana J.P."/>
            <person name="Tyagi A.K."/>
            <person name="Gaikwad K."/>
            <person name="Singh A."/>
            <person name="Dalal V."/>
            <person name="Srivastava S."/>
            <person name="Dixit A."/>
            <person name="Pal A.K."/>
            <person name="Ghazi I.A."/>
            <person name="Yadav M."/>
            <person name="Pandit A."/>
            <person name="Bhargava A."/>
            <person name="Sureshbabu K."/>
            <person name="Batra K."/>
            <person name="Sharma T.R."/>
            <person name="Mohapatra T."/>
            <person name="Singh N.K."/>
            <person name="Messing J."/>
            <person name="Nelson A.B."/>
            <person name="Fuks G."/>
            <person name="Kavchok S."/>
            <person name="Keizer G."/>
            <person name="Linton E."/>
            <person name="Llaca V."/>
            <person name="Song R."/>
            <person name="Tanyolac B."/>
            <person name="Young S."/>
            <person name="Ho-Il K."/>
            <person name="Hahn J.H."/>
            <person name="Sangsakoo G."/>
            <person name="Vanavichit A."/>
            <person name="de Mattos Luiz.A.T."/>
            <person name="Zimmer P.D."/>
            <person name="Malone G."/>
            <person name="Dellagostin O."/>
            <person name="de Oliveira A.C."/>
            <person name="Bevan M."/>
            <person name="Bancroft I."/>
            <person name="Minx P."/>
            <person name="Cordum H."/>
            <person name="Wilson R."/>
            <person name="Cheng Z."/>
            <person name="Jin W."/>
            <person name="Jiang J."/>
            <person name="Leong S.A."/>
            <person name="Iwama H."/>
            <person name="Gojobori T."/>
            <person name="Itoh T."/>
            <person name="Niimura Y."/>
            <person name="Fujii Y."/>
            <person name="Habara T."/>
            <person name="Sakai H."/>
            <person name="Sato Y."/>
            <person name="Wilson G."/>
            <person name="Kumar K."/>
            <person name="McCouch S."/>
            <person name="Juretic N."/>
            <person name="Hoen D."/>
            <person name="Wright S."/>
            <person name="Bruskiewich R."/>
            <person name="Bureau T."/>
            <person name="Miyao A."/>
            <person name="Hirochika H."/>
            <person name="Nishikawa T."/>
            <person name="Kadowaki K."/>
            <person name="Sugiura M."/>
            <person name="Burr B."/>
            <person name="Sasaki T."/>
        </authorList>
    </citation>
    <scope>NUCLEOTIDE SEQUENCE [LARGE SCALE GENOMIC DNA]</scope>
    <source>
        <strain evidence="13">cv. Nipponbare</strain>
    </source>
</reference>
<protein>
    <submittedName>
        <fullName evidence="11">Os11g0686500 protein</fullName>
    </submittedName>
</protein>
<dbReference type="Gramene" id="Os11t0686500-01">
    <property type="protein sequence ID" value="Os11t0686500-01"/>
    <property type="gene ID" value="Os11g0686500"/>
</dbReference>
<evidence type="ECO:0000259" key="9">
    <source>
        <dbReference type="Pfam" id="PF23559"/>
    </source>
</evidence>
<feature type="domain" description="Disease resistance R13L4/SHOC-2-like LRR" evidence="10">
    <location>
        <begin position="719"/>
        <end position="1018"/>
    </location>
</feature>
<reference evidence="11" key="4">
    <citation type="journal article" date="2007" name="Genome Res.">
        <title>Curated Genome Annotation of Oryza sativa ssp. japonica and Comparative Genome Analysis with Arabidopsis thaliana.</title>
        <authorList>
            <consortium name="The Rice Annotation Project (RAP)"/>
            <person name="Itoh T."/>
            <person name="Tanaka T."/>
            <person name="Barrero R.A."/>
            <person name="Yamasaki C."/>
            <person name="Fujii Y."/>
            <person name="Hilton P.B."/>
            <person name="Antonio B.A."/>
            <person name="Aono H."/>
            <person name="Apweiler R."/>
            <person name="Bruskiewich R."/>
            <person name="Bureau T."/>
            <person name="Burr F."/>
            <person name="Costa de Oliveira A."/>
            <person name="Fuks G."/>
            <person name="Habara T."/>
            <person name="Haberer G."/>
            <person name="Han B."/>
            <person name="Harada E."/>
            <person name="Hiraki A.T."/>
            <person name="Hirochika H."/>
            <person name="Hoen D."/>
            <person name="Hokari H."/>
            <person name="Hosokawa S."/>
            <person name="Hsing Y."/>
            <person name="Ikawa H."/>
            <person name="Ikeo K."/>
            <person name="Imanishi T."/>
            <person name="Ito Y."/>
            <person name="Jaiswal P."/>
            <person name="Kanno M."/>
            <person name="Kawahara Y."/>
            <person name="Kawamura T."/>
            <person name="Kawashima H."/>
            <person name="Khurana J.P."/>
            <person name="Kikuchi S."/>
            <person name="Komatsu S."/>
            <person name="Koyanagi K.O."/>
            <person name="Kubooka H."/>
            <person name="Lieberherr D."/>
            <person name="Lin Y.C."/>
            <person name="Lonsdale D."/>
            <person name="Matsumoto T."/>
            <person name="Matsuya A."/>
            <person name="McCombie W.R."/>
            <person name="Messing J."/>
            <person name="Miyao A."/>
            <person name="Mulder N."/>
            <person name="Nagamura Y."/>
            <person name="Nam J."/>
            <person name="Namiki N."/>
            <person name="Numa H."/>
            <person name="Nurimoto S."/>
            <person name="O'donovan C."/>
            <person name="Ohyanagi H."/>
            <person name="Okido T."/>
            <person name="Oota S."/>
            <person name="Osato N."/>
            <person name="Palmer L.E."/>
            <person name="Quetier F."/>
            <person name="Raghuvanshi S."/>
            <person name="Saichi N."/>
            <person name="Sakai H."/>
            <person name="Sakai Y."/>
            <person name="Sakata K."/>
            <person name="Sakurai T."/>
            <person name="Sato F."/>
            <person name="Sato Y."/>
            <person name="Schoof H."/>
            <person name="Seki M."/>
            <person name="Shibata M."/>
            <person name="Shimizu Y."/>
            <person name="Shinozaki K."/>
            <person name="Shinso Y."/>
            <person name="Singh N.K."/>
            <person name="Smith-White B."/>
            <person name="Takeda J."/>
            <person name="Tanino M."/>
            <person name="Tatusova T."/>
            <person name="Thongjuea S."/>
            <person name="Todokoro F."/>
            <person name="Tsugane M."/>
            <person name="Tyagi A.K."/>
            <person name="Vanavichit A."/>
            <person name="Wang A."/>
            <person name="Wing R.A."/>
            <person name="Yamaguchi K."/>
            <person name="Yamamoto M."/>
            <person name="Yamamoto N."/>
            <person name="Yu Y."/>
            <person name="Zhang H."/>
            <person name="Zhao Q."/>
            <person name="Higo K."/>
            <person name="Burr B."/>
            <person name="Gojobori T."/>
            <person name="Sasaki T."/>
        </authorList>
    </citation>
    <scope>NUCLEOTIDE SEQUENCE</scope>
</reference>
<dbReference type="InterPro" id="IPR002182">
    <property type="entry name" value="NB-ARC"/>
</dbReference>
<keyword evidence="5" id="KW-0611">Plant defense</keyword>
<dbReference type="InterPro" id="IPR027417">
    <property type="entry name" value="P-loop_NTPase"/>
</dbReference>
<dbReference type="InterPro" id="IPR041118">
    <property type="entry name" value="Rx_N"/>
</dbReference>
<dbReference type="Proteomes" id="UP000007752">
    <property type="component" value="Chromosome 11"/>
</dbReference>
<dbReference type="Pfam" id="PF18052">
    <property type="entry name" value="Rx_N"/>
    <property type="match status" value="1"/>
</dbReference>
<accession>A0A8J8XMP0</accession>
<reference evidence="11" key="3">
    <citation type="journal article" date="2006" name="Nucleic Acids Res.">
        <title>The Rice Annotation Project Database (RAP-DB): hub for Oryza sativa ssp. japonica genome information.</title>
        <authorList>
            <person name="Ohyanagi H."/>
            <person name="Tanaka T."/>
            <person name="Sakai H."/>
            <person name="Shigemoto Y."/>
            <person name="Yamaguchi K."/>
            <person name="Habara T."/>
            <person name="Fujii Y."/>
            <person name="Antonio B.A."/>
            <person name="Nagamura Y."/>
            <person name="Imanishi T."/>
            <person name="Ikeo K."/>
            <person name="Itoh T."/>
            <person name="Gojobori T."/>
            <person name="Sasaki T."/>
        </authorList>
    </citation>
    <scope>NUCLEOTIDE SEQUENCE</scope>
</reference>
<dbReference type="InterPro" id="IPR032675">
    <property type="entry name" value="LRR_dom_sf"/>
</dbReference>
<dbReference type="Proteomes" id="UP000000763">
    <property type="component" value="Chromosome 11"/>
</dbReference>
<comment type="similarity">
    <text evidence="1">Belongs to the disease resistance NB-LRR family.</text>
</comment>
<feature type="domain" description="NB-ARC" evidence="7">
    <location>
        <begin position="182"/>
        <end position="325"/>
    </location>
</feature>
<dbReference type="GO" id="GO:0002758">
    <property type="term" value="P:innate immune response-activating signaling pathway"/>
    <property type="evidence" value="ECO:0007669"/>
    <property type="project" value="UniProtKB-ARBA"/>
</dbReference>
<evidence type="ECO:0000256" key="2">
    <source>
        <dbReference type="ARBA" id="ARBA00022614"/>
    </source>
</evidence>
<evidence type="ECO:0000256" key="4">
    <source>
        <dbReference type="ARBA" id="ARBA00022741"/>
    </source>
</evidence>
<dbReference type="InterPro" id="IPR058922">
    <property type="entry name" value="WHD_DRP"/>
</dbReference>
<gene>
    <name evidence="11" type="ordered locus">Os11g0686500</name>
    <name evidence="12" type="ORF">OsJ_34781</name>
</gene>
<evidence type="ECO:0000259" key="7">
    <source>
        <dbReference type="Pfam" id="PF00931"/>
    </source>
</evidence>
<dbReference type="PRINTS" id="PR00364">
    <property type="entry name" value="DISEASERSIST"/>
</dbReference>
<dbReference type="Pfam" id="PF23598">
    <property type="entry name" value="LRR_14"/>
    <property type="match status" value="2"/>
</dbReference>
<name>A0A8J8XMP0_ORYSJ</name>
<keyword evidence="4" id="KW-0547">Nucleotide-binding</keyword>